<accession>A0A0F9KCV1</accession>
<organism evidence="1">
    <name type="scientific">marine sediment metagenome</name>
    <dbReference type="NCBI Taxonomy" id="412755"/>
    <lineage>
        <taxon>unclassified sequences</taxon>
        <taxon>metagenomes</taxon>
        <taxon>ecological metagenomes</taxon>
    </lineage>
</organism>
<comment type="caution">
    <text evidence="1">The sequence shown here is derived from an EMBL/GenBank/DDBJ whole genome shotgun (WGS) entry which is preliminary data.</text>
</comment>
<name>A0A0F9KCV1_9ZZZZ</name>
<reference evidence="1" key="1">
    <citation type="journal article" date="2015" name="Nature">
        <title>Complex archaea that bridge the gap between prokaryotes and eukaryotes.</title>
        <authorList>
            <person name="Spang A."/>
            <person name="Saw J.H."/>
            <person name="Jorgensen S.L."/>
            <person name="Zaremba-Niedzwiedzka K."/>
            <person name="Martijn J."/>
            <person name="Lind A.E."/>
            <person name="van Eijk R."/>
            <person name="Schleper C."/>
            <person name="Guy L."/>
            <person name="Ettema T.J."/>
        </authorList>
    </citation>
    <scope>NUCLEOTIDE SEQUENCE</scope>
</reference>
<dbReference type="EMBL" id="LAZR01008288">
    <property type="protein sequence ID" value="KKM79778.1"/>
    <property type="molecule type" value="Genomic_DNA"/>
</dbReference>
<gene>
    <name evidence="1" type="ORF">LCGC14_1346560</name>
</gene>
<proteinExistence type="predicted"/>
<protein>
    <submittedName>
        <fullName evidence="1">Uncharacterized protein</fullName>
    </submittedName>
</protein>
<sequence length="183" mass="21375">MGSLEIRIIDKRKVDTIHVKRAVQILDAVYSLYYNLGISNEELKKYPKNLFKLELSGVHFSDAKIVFKTTHEYKPFPQDSEIFSKPIKAVVKIIELEGDMKSKQALDLLISKKRTQRKVLQNFLNLIPQKETERIEIQYKSPYLSQPIKMPNITFELRKPINSLKKIIKSKNIKEKTLGLFKN</sequence>
<dbReference type="AlphaFoldDB" id="A0A0F9KCV1"/>
<evidence type="ECO:0000313" key="1">
    <source>
        <dbReference type="EMBL" id="KKM79778.1"/>
    </source>
</evidence>